<dbReference type="AlphaFoldDB" id="A0A310S8Q2"/>
<feature type="non-terminal residue" evidence="2">
    <location>
        <position position="102"/>
    </location>
</feature>
<dbReference type="InterPro" id="IPR033469">
    <property type="entry name" value="CYTH-like_dom_sf"/>
</dbReference>
<sequence length="102" mass="11573">MRNIEIKAKISDPDLKISRIRQLTTNNSVVIKQHDVFFKASDGRLKLRKFEDGTGELIYYKRSVSFGPKLCNYEKLSLDEHACNNIVNILSSSNGCIGIVKK</sequence>
<gene>
    <name evidence="2" type="ORF">WN48_06383</name>
</gene>
<dbReference type="PANTHER" id="PTHR21028">
    <property type="entry name" value="SI:CH211-156B7.4"/>
    <property type="match status" value="1"/>
</dbReference>
<protein>
    <recommendedName>
        <fullName evidence="1">CYTH domain-containing protein</fullName>
    </recommendedName>
</protein>
<dbReference type="Proteomes" id="UP000250275">
    <property type="component" value="Unassembled WGS sequence"/>
</dbReference>
<dbReference type="PANTHER" id="PTHR21028:SF2">
    <property type="entry name" value="CYTH DOMAIN-CONTAINING PROTEIN"/>
    <property type="match status" value="1"/>
</dbReference>
<evidence type="ECO:0000313" key="2">
    <source>
        <dbReference type="EMBL" id="OAD54661.1"/>
    </source>
</evidence>
<feature type="domain" description="CYTH" evidence="1">
    <location>
        <begin position="1"/>
        <end position="68"/>
    </location>
</feature>
<evidence type="ECO:0000259" key="1">
    <source>
        <dbReference type="Pfam" id="PF01928"/>
    </source>
</evidence>
<reference evidence="2 3" key="1">
    <citation type="submission" date="2015-07" db="EMBL/GenBank/DDBJ databases">
        <title>The genome of Eufriesea mexicana.</title>
        <authorList>
            <person name="Pan H."/>
            <person name="Kapheim K."/>
        </authorList>
    </citation>
    <scope>NUCLEOTIDE SEQUENCE [LARGE SCALE GENOMIC DNA]</scope>
    <source>
        <strain evidence="2">0111107269</strain>
        <tissue evidence="2">Whole body</tissue>
    </source>
</reference>
<keyword evidence="3" id="KW-1185">Reference proteome</keyword>
<organism evidence="2 3">
    <name type="scientific">Eufriesea mexicana</name>
    <dbReference type="NCBI Taxonomy" id="516756"/>
    <lineage>
        <taxon>Eukaryota</taxon>
        <taxon>Metazoa</taxon>
        <taxon>Ecdysozoa</taxon>
        <taxon>Arthropoda</taxon>
        <taxon>Hexapoda</taxon>
        <taxon>Insecta</taxon>
        <taxon>Pterygota</taxon>
        <taxon>Neoptera</taxon>
        <taxon>Endopterygota</taxon>
        <taxon>Hymenoptera</taxon>
        <taxon>Apocrita</taxon>
        <taxon>Aculeata</taxon>
        <taxon>Apoidea</taxon>
        <taxon>Anthophila</taxon>
        <taxon>Apidae</taxon>
        <taxon>Eufriesea</taxon>
    </lineage>
</organism>
<dbReference type="InterPro" id="IPR008173">
    <property type="entry name" value="Adenylyl_cyclase_CyaB"/>
</dbReference>
<proteinExistence type="predicted"/>
<dbReference type="InterPro" id="IPR023577">
    <property type="entry name" value="CYTH_domain"/>
</dbReference>
<dbReference type="SUPFAM" id="SSF55154">
    <property type="entry name" value="CYTH-like phosphatases"/>
    <property type="match status" value="1"/>
</dbReference>
<dbReference type="Gene3D" id="2.40.320.10">
    <property type="entry name" value="Hypothetical Protein Pfu-838710-001"/>
    <property type="match status" value="1"/>
</dbReference>
<dbReference type="EMBL" id="KQ763877">
    <property type="protein sequence ID" value="OAD54661.1"/>
    <property type="molecule type" value="Genomic_DNA"/>
</dbReference>
<accession>A0A310S8Q2</accession>
<dbReference type="Pfam" id="PF01928">
    <property type="entry name" value="CYTH"/>
    <property type="match status" value="1"/>
</dbReference>
<dbReference type="OrthoDB" id="6159137at2759"/>
<dbReference type="GO" id="GO:0016462">
    <property type="term" value="F:pyrophosphatase activity"/>
    <property type="evidence" value="ECO:0007669"/>
    <property type="project" value="UniProtKB-ARBA"/>
</dbReference>
<evidence type="ECO:0000313" key="3">
    <source>
        <dbReference type="Proteomes" id="UP000250275"/>
    </source>
</evidence>
<name>A0A310S8Q2_9HYME</name>